<accession>A0A501PMB7</accession>
<proteinExistence type="predicted"/>
<dbReference type="InterPro" id="IPR051918">
    <property type="entry name" value="STPP_CPPED1"/>
</dbReference>
<organism evidence="2 3">
    <name type="scientific">Emcibacter nanhaiensis</name>
    <dbReference type="NCBI Taxonomy" id="1505037"/>
    <lineage>
        <taxon>Bacteria</taxon>
        <taxon>Pseudomonadati</taxon>
        <taxon>Pseudomonadota</taxon>
        <taxon>Alphaproteobacteria</taxon>
        <taxon>Emcibacterales</taxon>
        <taxon>Emcibacteraceae</taxon>
        <taxon>Emcibacter</taxon>
    </lineage>
</organism>
<name>A0A501PMB7_9PROT</name>
<gene>
    <name evidence="2" type="ORF">FIV46_05015</name>
</gene>
<feature type="domain" description="Calcineurin-like phosphoesterase" evidence="1">
    <location>
        <begin position="59"/>
        <end position="271"/>
    </location>
</feature>
<dbReference type="OrthoDB" id="9780884at2"/>
<sequence length="376" mass="43085">MKHIDDVNLTTAQLLEDTPVAENTTRRTVLRNGVALVAGACLPITSVKLAFGGEREDFTFAYISDSHIQHIRGNKFVRNWDRGLIRAVAECNLMNPRPDFVIYGGDLAQLGKKSELDHGFEMMAGLNNFDVHYVMGEHDYYLDLGEYWSEHNGPQYYSFDHKGVHFVVLNSIIVDDDWTHNTWKDGTERMGVMAGLDDPRGSPFMIGKKQLKWLKNDLKKVSKDTPVVVCSHSPIQKIFKNWNFWTEEAEDIQKLLKKFDKATVLYGHVHQIQYNQIDNISFHAVMATAWPWPYPQSYVQAESHLPQLTIPMNRANPFFERDATGWQYIDINSGRASVNYSLPQNKSRTVAYDPDKGHPVDTTYQEAGLTLPQKRY</sequence>
<protein>
    <submittedName>
        <fullName evidence="2">Serine/threonine protein phosphatase</fullName>
    </submittedName>
</protein>
<dbReference type="Gene3D" id="3.60.21.10">
    <property type="match status" value="1"/>
</dbReference>
<dbReference type="PANTHER" id="PTHR43143:SF1">
    <property type="entry name" value="SERINE_THREONINE-PROTEIN PHOSPHATASE CPPED1"/>
    <property type="match status" value="1"/>
</dbReference>
<comment type="caution">
    <text evidence="2">The sequence shown here is derived from an EMBL/GenBank/DDBJ whole genome shotgun (WGS) entry which is preliminary data.</text>
</comment>
<evidence type="ECO:0000259" key="1">
    <source>
        <dbReference type="Pfam" id="PF00149"/>
    </source>
</evidence>
<dbReference type="InterPro" id="IPR029052">
    <property type="entry name" value="Metallo-depent_PP-like"/>
</dbReference>
<dbReference type="EMBL" id="VFIY01000005">
    <property type="protein sequence ID" value="TPD61573.1"/>
    <property type="molecule type" value="Genomic_DNA"/>
</dbReference>
<evidence type="ECO:0000313" key="2">
    <source>
        <dbReference type="EMBL" id="TPD61573.1"/>
    </source>
</evidence>
<keyword evidence="3" id="KW-1185">Reference proteome</keyword>
<dbReference type="InterPro" id="IPR004843">
    <property type="entry name" value="Calcineurin-like_PHP"/>
</dbReference>
<dbReference type="PANTHER" id="PTHR43143">
    <property type="entry name" value="METALLOPHOSPHOESTERASE, CALCINEURIN SUPERFAMILY"/>
    <property type="match status" value="1"/>
</dbReference>
<dbReference type="Pfam" id="PF00149">
    <property type="entry name" value="Metallophos"/>
    <property type="match status" value="1"/>
</dbReference>
<evidence type="ECO:0000313" key="3">
    <source>
        <dbReference type="Proteomes" id="UP000319148"/>
    </source>
</evidence>
<dbReference type="Proteomes" id="UP000319148">
    <property type="component" value="Unassembled WGS sequence"/>
</dbReference>
<reference evidence="3" key="1">
    <citation type="submission" date="2019-06" db="EMBL/GenBank/DDBJ databases">
        <title>The complete genome of Emcibacter congregatus ZYLT.</title>
        <authorList>
            <person name="Zhao Z."/>
        </authorList>
    </citation>
    <scope>NUCLEOTIDE SEQUENCE [LARGE SCALE GENOMIC DNA]</scope>
    <source>
        <strain evidence="3">MCCC 1A06723</strain>
    </source>
</reference>
<dbReference type="AlphaFoldDB" id="A0A501PMB7"/>
<dbReference type="SUPFAM" id="SSF56300">
    <property type="entry name" value="Metallo-dependent phosphatases"/>
    <property type="match status" value="1"/>
</dbReference>
<dbReference type="GO" id="GO:0016787">
    <property type="term" value="F:hydrolase activity"/>
    <property type="evidence" value="ECO:0007669"/>
    <property type="project" value="InterPro"/>
</dbReference>